<gene>
    <name evidence="3" type="ORF">AZF04_07265</name>
</gene>
<dbReference type="NCBIfam" id="TIGR00254">
    <property type="entry name" value="GGDEF"/>
    <property type="match status" value="1"/>
</dbReference>
<dbReference type="SMART" id="SM00052">
    <property type="entry name" value="EAL"/>
    <property type="match status" value="1"/>
</dbReference>
<dbReference type="Gene3D" id="3.30.70.270">
    <property type="match status" value="1"/>
</dbReference>
<dbReference type="InterPro" id="IPR050706">
    <property type="entry name" value="Cyclic-di-GMP_PDE-like"/>
</dbReference>
<reference evidence="3" key="1">
    <citation type="submission" date="2016-02" db="EMBL/GenBank/DDBJ databases">
        <title>Genome sequence of Bacillus trypoxylicola KCTC 13244(T).</title>
        <authorList>
            <person name="Jeong H."/>
            <person name="Park S.-H."/>
            <person name="Choi S.-K."/>
        </authorList>
    </citation>
    <scope>NUCLEOTIDE SEQUENCE [LARGE SCALE GENOMIC DNA]</scope>
    <source>
        <strain evidence="3">KCTC 13244</strain>
    </source>
</reference>
<dbReference type="AlphaFoldDB" id="A0A161QIJ1"/>
<organism evidence="3 4">
    <name type="scientific">Alkalihalobacillus trypoxylicola</name>
    <dbReference type="NCBI Taxonomy" id="519424"/>
    <lineage>
        <taxon>Bacteria</taxon>
        <taxon>Bacillati</taxon>
        <taxon>Bacillota</taxon>
        <taxon>Bacilli</taxon>
        <taxon>Bacillales</taxon>
        <taxon>Bacillaceae</taxon>
        <taxon>Alkalihalobacillus</taxon>
    </lineage>
</organism>
<comment type="caution">
    <text evidence="3">The sequence shown here is derived from an EMBL/GenBank/DDBJ whole genome shotgun (WGS) entry which is preliminary data.</text>
</comment>
<dbReference type="SUPFAM" id="SSF141868">
    <property type="entry name" value="EAL domain-like"/>
    <property type="match status" value="1"/>
</dbReference>
<proteinExistence type="predicted"/>
<dbReference type="PANTHER" id="PTHR33121:SF79">
    <property type="entry name" value="CYCLIC DI-GMP PHOSPHODIESTERASE PDED-RELATED"/>
    <property type="match status" value="1"/>
</dbReference>
<feature type="domain" description="GGDEF" evidence="2">
    <location>
        <begin position="160"/>
        <end position="291"/>
    </location>
</feature>
<dbReference type="InterPro" id="IPR000160">
    <property type="entry name" value="GGDEF_dom"/>
</dbReference>
<feature type="domain" description="EAL" evidence="1">
    <location>
        <begin position="301"/>
        <end position="551"/>
    </location>
</feature>
<protein>
    <recommendedName>
        <fullName evidence="5">Diguanylate cyclase</fullName>
    </recommendedName>
</protein>
<dbReference type="InterPro" id="IPR043128">
    <property type="entry name" value="Rev_trsase/Diguanyl_cyclase"/>
</dbReference>
<sequence length="558" mass="64696">MYTGEAFTIEQIISSLEEVYDFVCILKNESGRFKYEYLSAPFNKNEPSLSNPLNQWIEDVHSTLVANYLISYYTQAVQKKKPIVFTDHSMADSEKVVKKTYVFPILDKEEEVTYLITYSEAVNSLHMIEPLTGTLSFQLFCDKVKNEFEASIGESSDRMQESAILYLNVDQFKSIMEWIGHTYIDELLVEWTKRISLVLSTYRYQISRLNGDEFLLYIPRCKHIYGVVKNIQAALSIPYEIKGNEISVTVGVGIRKINRFDENPEKYIREAYDAMVRAKSKGRNEICFYEDQKNQPEKLVQSRLESEVSKAFDRDEFTLYFQPIIQGDSSLVHYEALIRWHSPSLGTVSPERFIYAAEQTDLIIQIDYWVFDQVCKYLARFSDKSKKVSVNLSLKTVESVFLEEQLMSSITRYQIDPNSIELEITEHSIMRNTAETIAKLERLKRCGFSIVIDDFGVSNASLNHLRLLPVDKIKIDKLFIDNIKSDNKEWKIVESIVLLAKTLGLRVTVEGVETKDQYYLLKNGNCDEFQGYLFSKPVPFDLIEKTETNIKELLQKLI</sequence>
<dbReference type="Pfam" id="PF00990">
    <property type="entry name" value="GGDEF"/>
    <property type="match status" value="1"/>
</dbReference>
<dbReference type="Pfam" id="PF00563">
    <property type="entry name" value="EAL"/>
    <property type="match status" value="1"/>
</dbReference>
<dbReference type="OrthoDB" id="980411at2"/>
<dbReference type="InterPro" id="IPR001633">
    <property type="entry name" value="EAL_dom"/>
</dbReference>
<dbReference type="InterPro" id="IPR035919">
    <property type="entry name" value="EAL_sf"/>
</dbReference>
<dbReference type="PROSITE" id="PS50883">
    <property type="entry name" value="EAL"/>
    <property type="match status" value="1"/>
</dbReference>
<evidence type="ECO:0000259" key="1">
    <source>
        <dbReference type="PROSITE" id="PS50883"/>
    </source>
</evidence>
<dbReference type="EMBL" id="LTAO01000023">
    <property type="protein sequence ID" value="KYG29318.1"/>
    <property type="molecule type" value="Genomic_DNA"/>
</dbReference>
<dbReference type="PROSITE" id="PS50887">
    <property type="entry name" value="GGDEF"/>
    <property type="match status" value="1"/>
</dbReference>
<evidence type="ECO:0000259" key="2">
    <source>
        <dbReference type="PROSITE" id="PS50887"/>
    </source>
</evidence>
<dbReference type="CDD" id="cd01948">
    <property type="entry name" value="EAL"/>
    <property type="match status" value="1"/>
</dbReference>
<dbReference type="SUPFAM" id="SSF55073">
    <property type="entry name" value="Nucleotide cyclase"/>
    <property type="match status" value="1"/>
</dbReference>
<dbReference type="STRING" id="519424.AZF04_07265"/>
<dbReference type="GO" id="GO:0071111">
    <property type="term" value="F:cyclic-guanylate-specific phosphodiesterase activity"/>
    <property type="evidence" value="ECO:0007669"/>
    <property type="project" value="InterPro"/>
</dbReference>
<dbReference type="Gene3D" id="3.20.20.450">
    <property type="entry name" value="EAL domain"/>
    <property type="match status" value="1"/>
</dbReference>
<dbReference type="RefSeq" id="WP_061949127.1">
    <property type="nucleotide sequence ID" value="NZ_LTAO01000023.1"/>
</dbReference>
<dbReference type="InterPro" id="IPR029787">
    <property type="entry name" value="Nucleotide_cyclase"/>
</dbReference>
<evidence type="ECO:0000313" key="4">
    <source>
        <dbReference type="Proteomes" id="UP000075806"/>
    </source>
</evidence>
<accession>A0A161QIJ1</accession>
<dbReference type="SMART" id="SM00267">
    <property type="entry name" value="GGDEF"/>
    <property type="match status" value="1"/>
</dbReference>
<evidence type="ECO:0008006" key="5">
    <source>
        <dbReference type="Google" id="ProtNLM"/>
    </source>
</evidence>
<dbReference type="Proteomes" id="UP000075806">
    <property type="component" value="Unassembled WGS sequence"/>
</dbReference>
<keyword evidence="4" id="KW-1185">Reference proteome</keyword>
<evidence type="ECO:0000313" key="3">
    <source>
        <dbReference type="EMBL" id="KYG29318.1"/>
    </source>
</evidence>
<dbReference type="PANTHER" id="PTHR33121">
    <property type="entry name" value="CYCLIC DI-GMP PHOSPHODIESTERASE PDEF"/>
    <property type="match status" value="1"/>
</dbReference>
<name>A0A161QIJ1_9BACI</name>
<dbReference type="CDD" id="cd01949">
    <property type="entry name" value="GGDEF"/>
    <property type="match status" value="1"/>
</dbReference>